<keyword evidence="1" id="KW-1133">Transmembrane helix</keyword>
<feature type="transmembrane region" description="Helical" evidence="1">
    <location>
        <begin position="12"/>
        <end position="31"/>
    </location>
</feature>
<protein>
    <submittedName>
        <fullName evidence="2">Uncharacterized protein</fullName>
    </submittedName>
</protein>
<evidence type="ECO:0000256" key="1">
    <source>
        <dbReference type="SAM" id="Phobius"/>
    </source>
</evidence>
<dbReference type="Proteomes" id="UP000448762">
    <property type="component" value="Unassembled WGS sequence"/>
</dbReference>
<proteinExistence type="predicted"/>
<sequence length="72" mass="8468">MRRKTKEKINHLINIGIFCSIIMAIFSVILLLQKRYFWAFLSMIGMMVGIASFWNLKKEMKSIEEAGFHDNN</sequence>
<accession>A0A242IM30</accession>
<comment type="caution">
    <text evidence="2">The sequence shown here is derived from an EMBL/GenBank/DDBJ whole genome shotgun (WGS) entry which is preliminary data.</text>
</comment>
<dbReference type="AlphaFoldDB" id="A0A242IM30"/>
<keyword evidence="1" id="KW-0812">Transmembrane</keyword>
<dbReference type="EMBL" id="RKNM01000017">
    <property type="protein sequence ID" value="ROX54212.1"/>
    <property type="molecule type" value="Genomic_DNA"/>
</dbReference>
<dbReference type="Proteomes" id="UP000281752">
    <property type="component" value="Unassembled WGS sequence"/>
</dbReference>
<name>A0A242IM30_ENTFC</name>
<evidence type="ECO:0000313" key="2">
    <source>
        <dbReference type="EMBL" id="KAA0692672.1"/>
    </source>
</evidence>
<dbReference type="RefSeq" id="WP_010732437.1">
    <property type="nucleotide sequence ID" value="NZ_CAMRQC010000026.1"/>
</dbReference>
<feature type="transmembrane region" description="Helical" evidence="1">
    <location>
        <begin position="37"/>
        <end position="56"/>
    </location>
</feature>
<reference evidence="3 4" key="2">
    <citation type="submission" date="2018-10" db="EMBL/GenBank/DDBJ databases">
        <title>Genotypes and phenotypes of Enterococci isolated from broiler chickens.</title>
        <authorList>
            <person name="Muhammad A.R."/>
            <person name="Diarra M.S."/>
        </authorList>
    </citation>
    <scope>NUCLEOTIDE SEQUENCE [LARGE SCALE GENOMIC DNA]</scope>
    <source>
        <strain evidence="3 4">P5 C A 35</strain>
    </source>
</reference>
<dbReference type="EMBL" id="QOVC01000001">
    <property type="protein sequence ID" value="KAA0692672.1"/>
    <property type="molecule type" value="Genomic_DNA"/>
</dbReference>
<organism evidence="2 5">
    <name type="scientific">Enterococcus faecium</name>
    <name type="common">Streptococcus faecium</name>
    <dbReference type="NCBI Taxonomy" id="1352"/>
    <lineage>
        <taxon>Bacteria</taxon>
        <taxon>Bacillati</taxon>
        <taxon>Bacillota</taxon>
        <taxon>Bacilli</taxon>
        <taxon>Lactobacillales</taxon>
        <taxon>Enterococcaceae</taxon>
        <taxon>Enterococcus</taxon>
    </lineage>
</organism>
<evidence type="ECO:0000313" key="3">
    <source>
        <dbReference type="EMBL" id="ROX54212.1"/>
    </source>
</evidence>
<evidence type="ECO:0000313" key="4">
    <source>
        <dbReference type="Proteomes" id="UP000281752"/>
    </source>
</evidence>
<reference evidence="2 5" key="1">
    <citation type="submission" date="2018-07" db="EMBL/GenBank/DDBJ databases">
        <title>High quality draft genome sequencing of Enterococcus faecium exhibiting probiotic potential isolated from mucus of freshwater fish.</title>
        <authorList>
            <person name="El-Jeni R."/>
            <person name="Ghedira K."/>
            <person name="Abdelhak S."/>
            <person name="El-Bour M."/>
            <person name="Bouhaouala-Zahar B."/>
        </authorList>
    </citation>
    <scope>NUCLEOTIDE SEQUENCE [LARGE SCALE GENOMIC DNA]</scope>
    <source>
        <strain evidence="2 5">R.A73</strain>
    </source>
</reference>
<gene>
    <name evidence="2" type="ORF">DTX73_00085</name>
    <name evidence="3" type="ORF">EGW36_11295</name>
</gene>
<keyword evidence="1" id="KW-0472">Membrane</keyword>
<evidence type="ECO:0000313" key="5">
    <source>
        <dbReference type="Proteomes" id="UP000448762"/>
    </source>
</evidence>